<sequence length="33" mass="3832">MYSRLYFLSKQKFLGQTLVMGNKYLTAREIGCA</sequence>
<proteinExistence type="predicted"/>
<gene>
    <name evidence="1" type="ORF">SAMN05444168_5393</name>
</gene>
<evidence type="ECO:0000313" key="1">
    <source>
        <dbReference type="EMBL" id="SIO49140.1"/>
    </source>
</evidence>
<protein>
    <submittedName>
        <fullName evidence="1">Uncharacterized protein</fullName>
    </submittedName>
</protein>
<dbReference type="AlphaFoldDB" id="A0A1N6JXT5"/>
<dbReference type="EMBL" id="FSRM01000002">
    <property type="protein sequence ID" value="SIO49140.1"/>
    <property type="molecule type" value="Genomic_DNA"/>
</dbReference>
<name>A0A1N6JXT5_9BURK</name>
<reference evidence="1 2" key="1">
    <citation type="submission" date="2016-11" db="EMBL/GenBank/DDBJ databases">
        <authorList>
            <person name="Jaros S."/>
            <person name="Januszkiewicz K."/>
            <person name="Wedrychowicz H."/>
        </authorList>
    </citation>
    <scope>NUCLEOTIDE SEQUENCE [LARGE SCALE GENOMIC DNA]</scope>
    <source>
        <strain evidence="1 2">GAS86</strain>
    </source>
</reference>
<accession>A0A1N6JXT5</accession>
<organism evidence="1 2">
    <name type="scientific">Paraburkholderia phenazinium</name>
    <dbReference type="NCBI Taxonomy" id="60549"/>
    <lineage>
        <taxon>Bacteria</taxon>
        <taxon>Pseudomonadati</taxon>
        <taxon>Pseudomonadota</taxon>
        <taxon>Betaproteobacteria</taxon>
        <taxon>Burkholderiales</taxon>
        <taxon>Burkholderiaceae</taxon>
        <taxon>Paraburkholderia</taxon>
    </lineage>
</organism>
<dbReference type="Proteomes" id="UP000184693">
    <property type="component" value="Unassembled WGS sequence"/>
</dbReference>
<evidence type="ECO:0000313" key="2">
    <source>
        <dbReference type="Proteomes" id="UP000184693"/>
    </source>
</evidence>